<proteinExistence type="predicted"/>
<dbReference type="InterPro" id="IPR004314">
    <property type="entry name" value="Neprosin"/>
</dbReference>
<dbReference type="InterPro" id="IPR053168">
    <property type="entry name" value="Glutamic_endopeptidase"/>
</dbReference>
<feature type="domain" description="Neprosin PEP catalytic" evidence="2">
    <location>
        <begin position="58"/>
        <end position="310"/>
    </location>
</feature>
<keyword evidence="1" id="KW-0732">Signal</keyword>
<dbReference type="STRING" id="4565.A0A3B5YPY4"/>
<evidence type="ECO:0000313" key="4">
    <source>
        <dbReference type="Proteomes" id="UP000019116"/>
    </source>
</evidence>
<feature type="signal peptide" evidence="1">
    <location>
        <begin position="1"/>
        <end position="26"/>
    </location>
</feature>
<dbReference type="PROSITE" id="PS52045">
    <property type="entry name" value="NEPROSIN_PEP_CD"/>
    <property type="match status" value="1"/>
</dbReference>
<dbReference type="AlphaFoldDB" id="A0A3B5YPY4"/>
<dbReference type="Gene3D" id="3.90.1320.10">
    <property type="entry name" value="Outer-capsid protein sigma 3, large lobe"/>
    <property type="match status" value="1"/>
</dbReference>
<name>A0A3B5YPY4_WHEAT</name>
<dbReference type="OMA" id="MWHTELG"/>
<dbReference type="PANTHER" id="PTHR31589">
    <property type="entry name" value="PROTEIN, PUTATIVE (DUF239)-RELATED-RELATED"/>
    <property type="match status" value="1"/>
</dbReference>
<sequence length="311" mass="35357">MGGDCVVISVLLCFLCITFHLTFVESIDVDVNLQTNEKNTTLLRPKPFHFPWRANIMDEGSGIISHYAMWHTELGQFYGLRSDMSIWASPNQETSQESGASLQIYCQDGENYNLIQVGIHISPSLYHNRDIRFFTYWTISDLKSKGCYNLQCPGFVSASRANLVPGQAIAPPSIYGEQDHYVRLSLNKDPNFGDWVVYRHDLQKPSFLGHFPNKLCPGTRRIQALTGFVNYFKNAHGPPMGSGHFPDYDDKKSAYFKHIQNYNPNGHSSNLFGIPMVKFIDRLDCYRANNLFLEYKRGYMFNYGGPSGCVG</sequence>
<organism evidence="3">
    <name type="scientific">Triticum aestivum</name>
    <name type="common">Wheat</name>
    <dbReference type="NCBI Taxonomy" id="4565"/>
    <lineage>
        <taxon>Eukaryota</taxon>
        <taxon>Viridiplantae</taxon>
        <taxon>Streptophyta</taxon>
        <taxon>Embryophyta</taxon>
        <taxon>Tracheophyta</taxon>
        <taxon>Spermatophyta</taxon>
        <taxon>Magnoliopsida</taxon>
        <taxon>Liliopsida</taxon>
        <taxon>Poales</taxon>
        <taxon>Poaceae</taxon>
        <taxon>BOP clade</taxon>
        <taxon>Pooideae</taxon>
        <taxon>Triticodae</taxon>
        <taxon>Triticeae</taxon>
        <taxon>Triticinae</taxon>
        <taxon>Triticum</taxon>
    </lineage>
</organism>
<evidence type="ECO:0000313" key="3">
    <source>
        <dbReference type="EnsemblPlants" id="TraesCS1B02G009700.1"/>
    </source>
</evidence>
<dbReference type="Gramene" id="TraesCS1B03G0018400.1">
    <property type="protein sequence ID" value="TraesCS1B03G0018400.1.CDS"/>
    <property type="gene ID" value="TraesCS1B03G0018400"/>
</dbReference>
<dbReference type="PANTHER" id="PTHR31589:SF93">
    <property type="entry name" value="NEPROSIN DOMAIN-CONTAINING PROTEIN"/>
    <property type="match status" value="1"/>
</dbReference>
<dbReference type="Gramene" id="TraesCS1B02G009700.1">
    <property type="protein sequence ID" value="TraesCS1B02G009700.1"/>
    <property type="gene ID" value="TraesCS1B02G009700"/>
</dbReference>
<accession>A0A3B5YPY4</accession>
<evidence type="ECO:0000259" key="2">
    <source>
        <dbReference type="PROSITE" id="PS52045"/>
    </source>
</evidence>
<dbReference type="EnsemblPlants" id="TraesCS1B02G009700.1">
    <property type="protein sequence ID" value="TraesCS1B02G009700.1"/>
    <property type="gene ID" value="TraesCS1B02G009700"/>
</dbReference>
<reference evidence="3" key="1">
    <citation type="submission" date="2018-08" db="EMBL/GenBank/DDBJ databases">
        <authorList>
            <person name="Rossello M."/>
        </authorList>
    </citation>
    <scope>NUCLEOTIDE SEQUENCE [LARGE SCALE GENOMIC DNA]</scope>
    <source>
        <strain evidence="3">cv. Chinese Spring</strain>
    </source>
</reference>
<reference evidence="3" key="2">
    <citation type="submission" date="2018-10" db="UniProtKB">
        <authorList>
            <consortium name="EnsemblPlants"/>
        </authorList>
    </citation>
    <scope>IDENTIFICATION</scope>
</reference>
<protein>
    <recommendedName>
        <fullName evidence="2">Neprosin PEP catalytic domain-containing protein</fullName>
    </recommendedName>
</protein>
<gene>
    <name evidence="3" type="primary">LOC123083502</name>
</gene>
<dbReference type="Proteomes" id="UP000019116">
    <property type="component" value="Chromosome 1B"/>
</dbReference>
<evidence type="ECO:0000256" key="1">
    <source>
        <dbReference type="SAM" id="SignalP"/>
    </source>
</evidence>
<dbReference type="OrthoDB" id="1858978at2759"/>
<dbReference type="Pfam" id="PF03080">
    <property type="entry name" value="Neprosin"/>
    <property type="match status" value="1"/>
</dbReference>
<keyword evidence="4" id="KW-1185">Reference proteome</keyword>
<feature type="chain" id="PRO_5043169886" description="Neprosin PEP catalytic domain-containing protein" evidence="1">
    <location>
        <begin position="27"/>
        <end position="311"/>
    </location>
</feature>
<dbReference type="SMR" id="A0A3B5YPY4"/>